<dbReference type="EMBL" id="ML975299">
    <property type="protein sequence ID" value="KAF1834600.1"/>
    <property type="molecule type" value="Genomic_DNA"/>
</dbReference>
<dbReference type="PROSITE" id="PS50865">
    <property type="entry name" value="ZF_MYND_2"/>
    <property type="match status" value="1"/>
</dbReference>
<evidence type="ECO:0000313" key="6">
    <source>
        <dbReference type="EMBL" id="KAF1834600.1"/>
    </source>
</evidence>
<evidence type="ECO:0000256" key="3">
    <source>
        <dbReference type="ARBA" id="ARBA00022833"/>
    </source>
</evidence>
<evidence type="ECO:0000256" key="2">
    <source>
        <dbReference type="ARBA" id="ARBA00022771"/>
    </source>
</evidence>
<protein>
    <recommendedName>
        <fullName evidence="5">MYND-type domain-containing protein</fullName>
    </recommendedName>
</protein>
<gene>
    <name evidence="6" type="ORF">BDW02DRAFT_588746</name>
</gene>
<proteinExistence type="predicted"/>
<evidence type="ECO:0000259" key="5">
    <source>
        <dbReference type="PROSITE" id="PS50865"/>
    </source>
</evidence>
<dbReference type="InterPro" id="IPR002893">
    <property type="entry name" value="Znf_MYND"/>
</dbReference>
<dbReference type="Proteomes" id="UP000800040">
    <property type="component" value="Unassembled WGS sequence"/>
</dbReference>
<dbReference type="OrthoDB" id="432970at2759"/>
<name>A0A6A5KEH5_9PLEO</name>
<organism evidence="6 7">
    <name type="scientific">Decorospora gaudefroyi</name>
    <dbReference type="NCBI Taxonomy" id="184978"/>
    <lineage>
        <taxon>Eukaryota</taxon>
        <taxon>Fungi</taxon>
        <taxon>Dikarya</taxon>
        <taxon>Ascomycota</taxon>
        <taxon>Pezizomycotina</taxon>
        <taxon>Dothideomycetes</taxon>
        <taxon>Pleosporomycetidae</taxon>
        <taxon>Pleosporales</taxon>
        <taxon>Pleosporineae</taxon>
        <taxon>Pleosporaceae</taxon>
        <taxon>Decorospora</taxon>
    </lineage>
</organism>
<dbReference type="SUPFAM" id="SSF144232">
    <property type="entry name" value="HIT/MYND zinc finger-like"/>
    <property type="match status" value="1"/>
</dbReference>
<keyword evidence="1" id="KW-0479">Metal-binding</keyword>
<dbReference type="AlphaFoldDB" id="A0A6A5KEH5"/>
<dbReference type="Pfam" id="PF01753">
    <property type="entry name" value="zf-MYND"/>
    <property type="match status" value="1"/>
</dbReference>
<accession>A0A6A5KEH5</accession>
<evidence type="ECO:0000256" key="1">
    <source>
        <dbReference type="ARBA" id="ARBA00022723"/>
    </source>
</evidence>
<sequence>MATEAQAVCTVCGEPARSKCSACETDTASHHYCGTACQTKDWPRHKRVCKELQDQQLAKTLARVADIAQQAYYDFRQNTWDTPIVKIEDGDDALVIYDGDQLKKAKHFIRFPEHLPLAWMHNFITGLLEGLNVKVEEVSVDLEKIPRKITVYCSNGLIQDNWPSYHHQLIHLTSTKTKKKWALDISGAQYGILQAFWSWEDYEKQYMMRIHKIRREDTNRILLKRAAYISGHPSMAYGVVGLVAKRLDEAVNDWVTDRGMSLSCMVALSNKAFDDCKADFLSAMENTVRSFVRANDFYAEFQAAKKYELQHPGISSIEHQKLWNTISSSATSNSPG</sequence>
<evidence type="ECO:0000256" key="4">
    <source>
        <dbReference type="PROSITE-ProRule" id="PRU00134"/>
    </source>
</evidence>
<keyword evidence="3" id="KW-0862">Zinc</keyword>
<dbReference type="Gene3D" id="6.10.140.2220">
    <property type="match status" value="1"/>
</dbReference>
<dbReference type="GO" id="GO:0008270">
    <property type="term" value="F:zinc ion binding"/>
    <property type="evidence" value="ECO:0007669"/>
    <property type="project" value="UniProtKB-KW"/>
</dbReference>
<reference evidence="6" key="1">
    <citation type="submission" date="2020-01" db="EMBL/GenBank/DDBJ databases">
        <authorList>
            <consortium name="DOE Joint Genome Institute"/>
            <person name="Haridas S."/>
            <person name="Albert R."/>
            <person name="Binder M."/>
            <person name="Bloem J."/>
            <person name="Labutti K."/>
            <person name="Salamov A."/>
            <person name="Andreopoulos B."/>
            <person name="Baker S.E."/>
            <person name="Barry K."/>
            <person name="Bills G."/>
            <person name="Bluhm B.H."/>
            <person name="Cannon C."/>
            <person name="Castanera R."/>
            <person name="Culley D.E."/>
            <person name="Daum C."/>
            <person name="Ezra D."/>
            <person name="Gonzalez J.B."/>
            <person name="Henrissat B."/>
            <person name="Kuo A."/>
            <person name="Liang C."/>
            <person name="Lipzen A."/>
            <person name="Lutzoni F."/>
            <person name="Magnuson J."/>
            <person name="Mondo S."/>
            <person name="Nolan M."/>
            <person name="Ohm R."/>
            <person name="Pangilinan J."/>
            <person name="Park H.-J."/>
            <person name="Ramirez L."/>
            <person name="Alfaro M."/>
            <person name="Sun H."/>
            <person name="Tritt A."/>
            <person name="Yoshinaga Y."/>
            <person name="Zwiers L.-H."/>
            <person name="Turgeon B.G."/>
            <person name="Goodwin S.B."/>
            <person name="Spatafora J.W."/>
            <person name="Crous P.W."/>
            <person name="Grigoriev I.V."/>
        </authorList>
    </citation>
    <scope>NUCLEOTIDE SEQUENCE</scope>
    <source>
        <strain evidence="6">P77</strain>
    </source>
</reference>
<keyword evidence="2 4" id="KW-0863">Zinc-finger</keyword>
<evidence type="ECO:0000313" key="7">
    <source>
        <dbReference type="Proteomes" id="UP000800040"/>
    </source>
</evidence>
<keyword evidence="7" id="KW-1185">Reference proteome</keyword>
<feature type="domain" description="MYND-type" evidence="5">
    <location>
        <begin position="9"/>
        <end position="49"/>
    </location>
</feature>